<dbReference type="GO" id="GO:0030215">
    <property type="term" value="F:semaphorin receptor binding"/>
    <property type="evidence" value="ECO:0007669"/>
    <property type="project" value="InterPro"/>
</dbReference>
<keyword evidence="12" id="KW-0325">Glycoprotein</keyword>
<keyword evidence="9 15" id="KW-1133">Transmembrane helix</keyword>
<dbReference type="PROSITE" id="PS51004">
    <property type="entry name" value="SEMA"/>
    <property type="match status" value="1"/>
</dbReference>
<evidence type="ECO:0000256" key="11">
    <source>
        <dbReference type="ARBA" id="ARBA00023157"/>
    </source>
</evidence>
<evidence type="ECO:0000256" key="13">
    <source>
        <dbReference type="ARBA" id="ARBA00023319"/>
    </source>
</evidence>
<dbReference type="InterPro" id="IPR015943">
    <property type="entry name" value="WD40/YVTN_repeat-like_dom_sf"/>
</dbReference>
<dbReference type="GO" id="GO:0030335">
    <property type="term" value="P:positive regulation of cell migration"/>
    <property type="evidence" value="ECO:0007669"/>
    <property type="project" value="TreeGrafter"/>
</dbReference>
<protein>
    <recommendedName>
        <fullName evidence="16">Sema domain-containing protein</fullName>
    </recommendedName>
</protein>
<evidence type="ECO:0000256" key="7">
    <source>
        <dbReference type="ARBA" id="ARBA00022782"/>
    </source>
</evidence>
<dbReference type="Proteomes" id="UP000694388">
    <property type="component" value="Unplaced"/>
</dbReference>
<evidence type="ECO:0000256" key="3">
    <source>
        <dbReference type="ARBA" id="ARBA00022473"/>
    </source>
</evidence>
<proteinExistence type="inferred from homology"/>
<dbReference type="GO" id="GO:0001755">
    <property type="term" value="P:neural crest cell migration"/>
    <property type="evidence" value="ECO:0007669"/>
    <property type="project" value="TreeGrafter"/>
</dbReference>
<keyword evidence="4" id="KW-0597">Phosphoprotein</keyword>
<dbReference type="InterPro" id="IPR001627">
    <property type="entry name" value="Semap_dom"/>
</dbReference>
<evidence type="ECO:0000256" key="12">
    <source>
        <dbReference type="ARBA" id="ARBA00023180"/>
    </source>
</evidence>
<accession>A0A8C4NHC3</accession>
<keyword evidence="10 15" id="KW-0472">Membrane</keyword>
<dbReference type="InterPro" id="IPR027231">
    <property type="entry name" value="Semaphorin"/>
</dbReference>
<dbReference type="Gene3D" id="2.130.10.10">
    <property type="entry name" value="YVTN repeat-like/Quinoprotein amine dehydrogenase"/>
    <property type="match status" value="1"/>
</dbReference>
<keyword evidence="18" id="KW-1185">Reference proteome</keyword>
<keyword evidence="3" id="KW-0217">Developmental protein</keyword>
<comment type="subcellular location">
    <subcellularLocation>
        <location evidence="1">Membrane</location>
        <topology evidence="1">Single-pass type I membrane protein</topology>
    </subcellularLocation>
</comment>
<keyword evidence="5 15" id="KW-0812">Transmembrane</keyword>
<evidence type="ECO:0000256" key="14">
    <source>
        <dbReference type="PROSITE-ProRule" id="PRU00352"/>
    </source>
</evidence>
<dbReference type="PANTHER" id="PTHR11036">
    <property type="entry name" value="SEMAPHORIN"/>
    <property type="match status" value="1"/>
</dbReference>
<keyword evidence="11" id="KW-1015">Disulfide bond</keyword>
<dbReference type="InterPro" id="IPR036352">
    <property type="entry name" value="Semap_dom_sf"/>
</dbReference>
<dbReference type="AlphaFoldDB" id="A0A8C4NHC3"/>
<evidence type="ECO:0000256" key="1">
    <source>
        <dbReference type="ARBA" id="ARBA00004479"/>
    </source>
</evidence>
<dbReference type="SMART" id="SM00630">
    <property type="entry name" value="Sema"/>
    <property type="match status" value="1"/>
</dbReference>
<evidence type="ECO:0000256" key="8">
    <source>
        <dbReference type="ARBA" id="ARBA00022902"/>
    </source>
</evidence>
<keyword evidence="6" id="KW-0732">Signal</keyword>
<organism evidence="17 18">
    <name type="scientific">Eptatretus burgeri</name>
    <name type="common">Inshore hagfish</name>
    <dbReference type="NCBI Taxonomy" id="7764"/>
    <lineage>
        <taxon>Eukaryota</taxon>
        <taxon>Metazoa</taxon>
        <taxon>Chordata</taxon>
        <taxon>Craniata</taxon>
        <taxon>Vertebrata</taxon>
        <taxon>Cyclostomata</taxon>
        <taxon>Myxini</taxon>
        <taxon>Myxiniformes</taxon>
        <taxon>Myxinidae</taxon>
        <taxon>Eptatretinae</taxon>
        <taxon>Eptatretus</taxon>
    </lineage>
</organism>
<evidence type="ECO:0000256" key="5">
    <source>
        <dbReference type="ARBA" id="ARBA00022692"/>
    </source>
</evidence>
<sequence>MQVVAHKQDLRAVGVLDQLTKRGVETCRSRFKHVVGKAERAGLGRAGRTTKPAGQLIPGMELRSSLVILALYLTLSWPCLLTFAFAPEPRITVSHRTLQGEIGYFRKAENLSTLLLDRTRDLLYVGGRDAIFALSVHNVEHEVMPKISWQASQKAMDDCQKKGKRSDDCANFVKFLQYFNDTHIYTCGTYAFKPSCMFINANTFKEEKNGNEEINSGKSKCPFDPQLSYAALIADGDFYAGTTDNFLGTSSIISRSFGSRRFLKSEYFVTWLNEPNFVSAAFIEESYESPIGDDDKIYFFFTEVAKEFTYFNKVVVSRIARVCKEDAGGKRILQNRWTTFLKAQLVCADQDGSLFSVLRGTFVLQPNGPKAWKETVFYGVFSKQWSQDGHSAVCHYDIEEINRIFDGNYKQQTDEKQKCNEQGGQLPSPRPGQCITNEQRNKKYNSSTDLPDQTLSFVRDCPLMEQDVRQPTRIPLLIKSHVNYTTIAVARVHVSNEIVDVLFLGTDVGTLHKAVVLKDKDTWIVEELELFSPPMPIQSLLLVEEKVRHSLGLQSGK</sequence>
<feature type="transmembrane region" description="Helical" evidence="15">
    <location>
        <begin position="66"/>
        <end position="86"/>
    </location>
</feature>
<evidence type="ECO:0000256" key="10">
    <source>
        <dbReference type="ARBA" id="ARBA00023136"/>
    </source>
</evidence>
<reference evidence="17" key="1">
    <citation type="submission" date="2025-08" db="UniProtKB">
        <authorList>
            <consortium name="Ensembl"/>
        </authorList>
    </citation>
    <scope>IDENTIFICATION</scope>
</reference>
<dbReference type="PANTHER" id="PTHR11036:SF14">
    <property type="entry name" value="SEMAPHORIN-4B"/>
    <property type="match status" value="1"/>
</dbReference>
<dbReference type="SUPFAM" id="SSF101912">
    <property type="entry name" value="Sema domain"/>
    <property type="match status" value="1"/>
</dbReference>
<keyword evidence="7" id="KW-0221">Differentiation</keyword>
<dbReference type="GO" id="GO:0071526">
    <property type="term" value="P:semaphorin-plexin signaling pathway"/>
    <property type="evidence" value="ECO:0007669"/>
    <property type="project" value="TreeGrafter"/>
</dbReference>
<dbReference type="GO" id="GO:0005886">
    <property type="term" value="C:plasma membrane"/>
    <property type="evidence" value="ECO:0007669"/>
    <property type="project" value="TreeGrafter"/>
</dbReference>
<dbReference type="FunFam" id="2.130.10.10:FF:000033">
    <property type="entry name" value="Semaphorin 4B"/>
    <property type="match status" value="1"/>
</dbReference>
<evidence type="ECO:0000259" key="16">
    <source>
        <dbReference type="PROSITE" id="PS51004"/>
    </source>
</evidence>
<keyword evidence="8" id="KW-0524">Neurogenesis</keyword>
<name>A0A8C4NHC3_EPTBU</name>
<evidence type="ECO:0000256" key="2">
    <source>
        <dbReference type="ARBA" id="ARBA00009492"/>
    </source>
</evidence>
<evidence type="ECO:0000313" key="17">
    <source>
        <dbReference type="Ensembl" id="ENSEBUP00000002934.1"/>
    </source>
</evidence>
<evidence type="ECO:0000256" key="15">
    <source>
        <dbReference type="SAM" id="Phobius"/>
    </source>
</evidence>
<reference evidence="17" key="2">
    <citation type="submission" date="2025-09" db="UniProtKB">
        <authorList>
            <consortium name="Ensembl"/>
        </authorList>
    </citation>
    <scope>IDENTIFICATION</scope>
</reference>
<dbReference type="Pfam" id="PF01403">
    <property type="entry name" value="Sema"/>
    <property type="match status" value="1"/>
</dbReference>
<evidence type="ECO:0000256" key="6">
    <source>
        <dbReference type="ARBA" id="ARBA00022729"/>
    </source>
</evidence>
<dbReference type="GO" id="GO:0007411">
    <property type="term" value="P:axon guidance"/>
    <property type="evidence" value="ECO:0007669"/>
    <property type="project" value="TreeGrafter"/>
</dbReference>
<dbReference type="GO" id="GO:0045499">
    <property type="term" value="F:chemorepellent activity"/>
    <property type="evidence" value="ECO:0007669"/>
    <property type="project" value="TreeGrafter"/>
</dbReference>
<evidence type="ECO:0000256" key="9">
    <source>
        <dbReference type="ARBA" id="ARBA00022989"/>
    </source>
</evidence>
<keyword evidence="13" id="KW-0393">Immunoglobulin domain</keyword>
<dbReference type="GeneTree" id="ENSGT00940000154870"/>
<evidence type="ECO:0000313" key="18">
    <source>
        <dbReference type="Proteomes" id="UP000694388"/>
    </source>
</evidence>
<feature type="domain" description="Sema" evidence="16">
    <location>
        <begin position="90"/>
        <end position="557"/>
    </location>
</feature>
<comment type="similarity">
    <text evidence="2">Belongs to the semaphorin family.</text>
</comment>
<dbReference type="Ensembl" id="ENSEBUT00000003297.1">
    <property type="protein sequence ID" value="ENSEBUP00000002934.1"/>
    <property type="gene ID" value="ENSEBUG00000002187.1"/>
</dbReference>
<evidence type="ECO:0000256" key="4">
    <source>
        <dbReference type="ARBA" id="ARBA00022553"/>
    </source>
</evidence>
<comment type="caution">
    <text evidence="14">Lacks conserved residue(s) required for the propagation of feature annotation.</text>
</comment>